<reference evidence="2 3" key="1">
    <citation type="submission" date="2019-07" db="EMBL/GenBank/DDBJ databases">
        <title>Genomic Encyclopedia of Archaeal and Bacterial Type Strains, Phase II (KMG-II): from individual species to whole genera.</title>
        <authorList>
            <person name="Goeker M."/>
        </authorList>
    </citation>
    <scope>NUCLEOTIDE SEQUENCE [LARGE SCALE GENOMIC DNA]</scope>
    <source>
        <strain evidence="2 3">ATCC BAA-252</strain>
    </source>
</reference>
<dbReference type="GO" id="GO:0016747">
    <property type="term" value="F:acyltransferase activity, transferring groups other than amino-acyl groups"/>
    <property type="evidence" value="ECO:0007669"/>
    <property type="project" value="InterPro"/>
</dbReference>
<dbReference type="EMBL" id="VLLF01000002">
    <property type="protein sequence ID" value="TWI90247.1"/>
    <property type="molecule type" value="Genomic_DNA"/>
</dbReference>
<evidence type="ECO:0000259" key="1">
    <source>
        <dbReference type="Pfam" id="PF13302"/>
    </source>
</evidence>
<comment type="caution">
    <text evidence="2">The sequence shown here is derived from an EMBL/GenBank/DDBJ whole genome shotgun (WGS) entry which is preliminary data.</text>
</comment>
<dbReference type="Proteomes" id="UP000320593">
    <property type="component" value="Unassembled WGS sequence"/>
</dbReference>
<keyword evidence="3" id="KW-1185">Reference proteome</keyword>
<dbReference type="InterPro" id="IPR016181">
    <property type="entry name" value="Acyl_CoA_acyltransferase"/>
</dbReference>
<proteinExistence type="predicted"/>
<dbReference type="AlphaFoldDB" id="A0A562T9B7"/>
<sequence length="180" mass="20833">MQHLVMQNGSVRLEQFQKDDVDLVRNLWSDPRVARFLSSDDNAWSCDAAETFVADAIADQERHGFSRWKVVTVFGELIGWAGFAILDETSEVELDYCFFLDAIEDDPGMPERISRDLIDWFFENTYFSHLVSVVRTDNRMVRNVMLECGFCYRESRRINGMPCDVFQMLSPSMQSFVLSA</sequence>
<accession>A0A562T9B7</accession>
<dbReference type="Pfam" id="PF13302">
    <property type="entry name" value="Acetyltransf_3"/>
    <property type="match status" value="1"/>
</dbReference>
<dbReference type="RefSeq" id="WP_145341271.1">
    <property type="nucleotide sequence ID" value="NZ_SMLY01000086.1"/>
</dbReference>
<dbReference type="OrthoDB" id="5295305at2"/>
<keyword evidence="2" id="KW-0808">Transferase</keyword>
<organism evidence="2 3">
    <name type="scientific">Roseibium hamelinense</name>
    <dbReference type="NCBI Taxonomy" id="150831"/>
    <lineage>
        <taxon>Bacteria</taxon>
        <taxon>Pseudomonadati</taxon>
        <taxon>Pseudomonadota</taxon>
        <taxon>Alphaproteobacteria</taxon>
        <taxon>Hyphomicrobiales</taxon>
        <taxon>Stappiaceae</taxon>
        <taxon>Roseibium</taxon>
    </lineage>
</organism>
<evidence type="ECO:0000313" key="2">
    <source>
        <dbReference type="EMBL" id="TWI90247.1"/>
    </source>
</evidence>
<dbReference type="InterPro" id="IPR000182">
    <property type="entry name" value="GNAT_dom"/>
</dbReference>
<dbReference type="Gene3D" id="3.40.630.30">
    <property type="match status" value="1"/>
</dbReference>
<name>A0A562T9B7_9HYPH</name>
<gene>
    <name evidence="2" type="ORF">JM93_01226</name>
</gene>
<dbReference type="SUPFAM" id="SSF55729">
    <property type="entry name" value="Acyl-CoA N-acyltransferases (Nat)"/>
    <property type="match status" value="1"/>
</dbReference>
<evidence type="ECO:0000313" key="3">
    <source>
        <dbReference type="Proteomes" id="UP000320593"/>
    </source>
</evidence>
<protein>
    <submittedName>
        <fullName evidence="2">RimJ/RimL family protein N-acetyltransferase</fullName>
    </submittedName>
</protein>
<feature type="domain" description="N-acetyltransferase" evidence="1">
    <location>
        <begin position="11"/>
        <end position="150"/>
    </location>
</feature>